<sequence length="285" mass="30688">MPFFIPFTMGGLVLTALGLGVKRVLGEAEPRTPEEARLRDARVRHREALASLKAARLRVRDGVIAWGELQSRAHAEGVVPFRALLERLERWELAKESDVLEPGAREALRAVPLEPPSRGTVRPWPLLGAGAESSPALVPVLIWLDRGWLEEDAPPVVVDGASLFEAAAPLAATMPGTEPDARVRALDEAAGTLAKATLFLGELHVKLEARTLRMAGVYGRASAQLAYLDPASFEDGSPEPRERLRRLAELMGEVAVLLRAPVLTLEGRLAPEPPGASGETPANQT</sequence>
<dbReference type="Proteomes" id="UP000662747">
    <property type="component" value="Chromosome"/>
</dbReference>
<proteinExistence type="predicted"/>
<evidence type="ECO:0000313" key="1">
    <source>
        <dbReference type="EMBL" id="QSQ22214.1"/>
    </source>
</evidence>
<gene>
    <name evidence="1" type="ORF">JY651_45010</name>
</gene>
<reference evidence="1 2" key="1">
    <citation type="submission" date="2021-02" db="EMBL/GenBank/DDBJ databases">
        <title>De Novo genome assembly of isolated myxobacteria.</title>
        <authorList>
            <person name="Stevens D.C."/>
        </authorList>
    </citation>
    <scope>NUCLEOTIDE SEQUENCE [LARGE SCALE GENOMIC DNA]</scope>
    <source>
        <strain evidence="2">SCPEA02</strain>
    </source>
</reference>
<organism evidence="1 2">
    <name type="scientific">Pyxidicoccus parkwayensis</name>
    <dbReference type="NCBI Taxonomy" id="2813578"/>
    <lineage>
        <taxon>Bacteria</taxon>
        <taxon>Pseudomonadati</taxon>
        <taxon>Myxococcota</taxon>
        <taxon>Myxococcia</taxon>
        <taxon>Myxococcales</taxon>
        <taxon>Cystobacterineae</taxon>
        <taxon>Myxococcaceae</taxon>
        <taxon>Pyxidicoccus</taxon>
    </lineage>
</organism>
<evidence type="ECO:0000313" key="2">
    <source>
        <dbReference type="Proteomes" id="UP000662747"/>
    </source>
</evidence>
<keyword evidence="2" id="KW-1185">Reference proteome</keyword>
<protein>
    <submittedName>
        <fullName evidence="1">Uncharacterized protein</fullName>
    </submittedName>
</protein>
<accession>A0ABX7NTJ0</accession>
<name>A0ABX7NTJ0_9BACT</name>
<dbReference type="EMBL" id="CP071090">
    <property type="protein sequence ID" value="QSQ22214.1"/>
    <property type="molecule type" value="Genomic_DNA"/>
</dbReference>
<dbReference type="RefSeq" id="WP_206723791.1">
    <property type="nucleotide sequence ID" value="NZ_CP071090.1"/>
</dbReference>